<evidence type="ECO:0008006" key="4">
    <source>
        <dbReference type="Google" id="ProtNLM"/>
    </source>
</evidence>
<dbReference type="AlphaFoldDB" id="A0A143BKM6"/>
<dbReference type="KEGG" id="gph:GEMMAAP_10035"/>
<proteinExistence type="predicted"/>
<reference evidence="2 3" key="1">
    <citation type="journal article" date="2014" name="Proc. Natl. Acad. Sci. U.S.A.">
        <title>Functional type 2 photosynthetic reaction centers found in the rare bacterial phylum Gemmatimonadetes.</title>
        <authorList>
            <person name="Zeng Y."/>
            <person name="Feng F."/>
            <person name="Medova H."/>
            <person name="Dean J."/>
            <person name="Koblizek M."/>
        </authorList>
    </citation>
    <scope>NUCLEOTIDE SEQUENCE [LARGE SCALE GENOMIC DNA]</scope>
    <source>
        <strain evidence="2 3">AP64</strain>
    </source>
</reference>
<keyword evidence="1" id="KW-0812">Transmembrane</keyword>
<evidence type="ECO:0000256" key="1">
    <source>
        <dbReference type="SAM" id="Phobius"/>
    </source>
</evidence>
<dbReference type="InterPro" id="IPR025470">
    <property type="entry name" value="DUF4321"/>
</dbReference>
<reference evidence="2 3" key="2">
    <citation type="journal article" date="2016" name="Environ. Microbiol. Rep.">
        <title>Metagenomic evidence for the presence of phototrophic Gemmatimonadetes bacteria in diverse environments.</title>
        <authorList>
            <person name="Zeng Y."/>
            <person name="Baumbach J."/>
            <person name="Barbosa E.G."/>
            <person name="Azevedo V."/>
            <person name="Zhang C."/>
            <person name="Koblizek M."/>
        </authorList>
    </citation>
    <scope>NUCLEOTIDE SEQUENCE [LARGE SCALE GENOMIC DNA]</scope>
    <source>
        <strain evidence="2 3">AP64</strain>
    </source>
</reference>
<dbReference type="Proteomes" id="UP000076404">
    <property type="component" value="Chromosome"/>
</dbReference>
<keyword evidence="1" id="KW-1133">Transmembrane helix</keyword>
<gene>
    <name evidence="2" type="ORF">GEMMAAP_10035</name>
</gene>
<feature type="transmembrane region" description="Helical" evidence="1">
    <location>
        <begin position="60"/>
        <end position="88"/>
    </location>
</feature>
<evidence type="ECO:0000313" key="2">
    <source>
        <dbReference type="EMBL" id="AMW05072.1"/>
    </source>
</evidence>
<accession>A0A143BKM6</accession>
<dbReference type="OrthoDB" id="9799057at2"/>
<evidence type="ECO:0000313" key="3">
    <source>
        <dbReference type="Proteomes" id="UP000076404"/>
    </source>
</evidence>
<keyword evidence="3" id="KW-1185">Reference proteome</keyword>
<dbReference type="eggNOG" id="ENOG503492Q">
    <property type="taxonomic scope" value="Bacteria"/>
</dbReference>
<dbReference type="Pfam" id="PF14209">
    <property type="entry name" value="DUF4321"/>
    <property type="match status" value="1"/>
</dbReference>
<organism evidence="2 3">
    <name type="scientific">Gemmatimonas phototrophica</name>
    <dbReference type="NCBI Taxonomy" id="1379270"/>
    <lineage>
        <taxon>Bacteria</taxon>
        <taxon>Pseudomonadati</taxon>
        <taxon>Gemmatimonadota</taxon>
        <taxon>Gemmatimonadia</taxon>
        <taxon>Gemmatimonadales</taxon>
        <taxon>Gemmatimonadaceae</taxon>
        <taxon>Gemmatimonas</taxon>
    </lineage>
</organism>
<protein>
    <recommendedName>
        <fullName evidence="4">DUF4321 domain-containing protein</fullName>
    </recommendedName>
</protein>
<dbReference type="STRING" id="1379270.GEMMAAP_10035"/>
<feature type="transmembrane region" description="Helical" evidence="1">
    <location>
        <begin position="12"/>
        <end position="31"/>
    </location>
</feature>
<name>A0A143BKM6_9BACT</name>
<dbReference type="EMBL" id="CP011454">
    <property type="protein sequence ID" value="AMW05072.1"/>
    <property type="molecule type" value="Genomic_DNA"/>
</dbReference>
<dbReference type="RefSeq" id="WP_026850657.1">
    <property type="nucleotide sequence ID" value="NZ_CP011454.1"/>
</dbReference>
<keyword evidence="1" id="KW-0472">Membrane</keyword>
<sequence>MAKGPSKHRPVFHLLVLASGFVSGGLLTQVARRFLPAGAVKEFLTTGVTPAVGPLPVDLIILKFAVGPVALDVSLLSLLGVLIAYLIARSLF</sequence>